<dbReference type="Proteomes" id="UP000252147">
    <property type="component" value="Unassembled WGS sequence"/>
</dbReference>
<evidence type="ECO:0000259" key="1">
    <source>
        <dbReference type="Pfam" id="PF13452"/>
    </source>
</evidence>
<dbReference type="PIRSF" id="PIRSF018072">
    <property type="entry name" value="UCP018072"/>
    <property type="match status" value="1"/>
</dbReference>
<dbReference type="InterPro" id="IPR016709">
    <property type="entry name" value="HadA-like"/>
</dbReference>
<dbReference type="InterPro" id="IPR039569">
    <property type="entry name" value="FAS1-like_DH_region"/>
</dbReference>
<feature type="domain" description="FAS1-like dehydratase" evidence="1">
    <location>
        <begin position="6"/>
        <end position="136"/>
    </location>
</feature>
<dbReference type="Pfam" id="PF13452">
    <property type="entry name" value="FAS1_DH_region"/>
    <property type="match status" value="1"/>
</dbReference>
<reference evidence="2 3" key="1">
    <citation type="journal article" date="2018" name="Microbiome">
        <title>Fine metagenomic profile of the Mediterranean stratified and mixed water columns revealed by assembly and recruitment.</title>
        <authorList>
            <person name="Haro-Moreno J.M."/>
            <person name="Lopez-Perez M."/>
            <person name="De La Torre J.R."/>
            <person name="Picazo A."/>
            <person name="Camacho A."/>
            <person name="Rodriguez-Valera F."/>
        </authorList>
    </citation>
    <scope>NUCLEOTIDE SEQUENCE [LARGE SCALE GENOMIC DNA]</scope>
    <source>
        <strain evidence="2">MED-G83</strain>
    </source>
</reference>
<name>A0A368BLT0_9GAMM</name>
<proteinExistence type="predicted"/>
<dbReference type="SUPFAM" id="SSF54637">
    <property type="entry name" value="Thioesterase/thiol ester dehydrase-isomerase"/>
    <property type="match status" value="1"/>
</dbReference>
<evidence type="ECO:0000313" key="3">
    <source>
        <dbReference type="Proteomes" id="UP000252147"/>
    </source>
</evidence>
<protein>
    <submittedName>
        <fullName evidence="2">MaoC family dehydratase</fullName>
    </submittedName>
</protein>
<sequence length="146" mass="16391">MFNPEFIGYSFPTKTVNVEEGKLKFFSQTIGETDPIYLDKDTAKDQGYRSILAPPTYSFSLTLEGESLRDKYEPIGLELGKLLHGAQSFEFFGEICAGDTVIIDSKIVDIFQKKSGALDFCIEEMVVKNVEGETLAVLTQTFIMRH</sequence>
<organism evidence="2 3">
    <name type="scientific">SAR86 cluster bacterium</name>
    <dbReference type="NCBI Taxonomy" id="2030880"/>
    <lineage>
        <taxon>Bacteria</taxon>
        <taxon>Pseudomonadati</taxon>
        <taxon>Pseudomonadota</taxon>
        <taxon>Gammaproteobacteria</taxon>
        <taxon>SAR86 cluster</taxon>
    </lineage>
</organism>
<dbReference type="Gene3D" id="3.10.129.10">
    <property type="entry name" value="Hotdog Thioesterase"/>
    <property type="match status" value="1"/>
</dbReference>
<dbReference type="InterPro" id="IPR029069">
    <property type="entry name" value="HotDog_dom_sf"/>
</dbReference>
<dbReference type="CDD" id="cd03441">
    <property type="entry name" value="R_hydratase_like"/>
    <property type="match status" value="1"/>
</dbReference>
<gene>
    <name evidence="2" type="ORF">DBW97_04605</name>
</gene>
<comment type="caution">
    <text evidence="2">The sequence shown here is derived from an EMBL/GenBank/DDBJ whole genome shotgun (WGS) entry which is preliminary data.</text>
</comment>
<dbReference type="AlphaFoldDB" id="A0A368BLT0"/>
<dbReference type="EMBL" id="QOPD01000008">
    <property type="protein sequence ID" value="RCL37646.1"/>
    <property type="molecule type" value="Genomic_DNA"/>
</dbReference>
<accession>A0A368BLT0</accession>
<evidence type="ECO:0000313" key="2">
    <source>
        <dbReference type="EMBL" id="RCL37646.1"/>
    </source>
</evidence>